<proteinExistence type="inferred from homology"/>
<comment type="caution">
    <text evidence="3">The sequence shown here is derived from an EMBL/GenBank/DDBJ whole genome shotgun (WGS) entry which is preliminary data.</text>
</comment>
<dbReference type="InterPro" id="IPR011009">
    <property type="entry name" value="Kinase-like_dom_sf"/>
</dbReference>
<evidence type="ECO:0000313" key="4">
    <source>
        <dbReference type="Proteomes" id="UP000243053"/>
    </source>
</evidence>
<accession>A0A1Y5EIR4</accession>
<evidence type="ECO:0000256" key="1">
    <source>
        <dbReference type="ARBA" id="ARBA00038240"/>
    </source>
</evidence>
<dbReference type="InterPro" id="IPR002575">
    <property type="entry name" value="Aminoglycoside_PTrfase"/>
</dbReference>
<dbReference type="AlphaFoldDB" id="A0A1Y5EIR4"/>
<dbReference type="InterPro" id="IPR050249">
    <property type="entry name" value="Pseudomonas-type_ThrB"/>
</dbReference>
<gene>
    <name evidence="3" type="ORF">A9Q75_05480</name>
</gene>
<dbReference type="Proteomes" id="UP000243053">
    <property type="component" value="Unassembled WGS sequence"/>
</dbReference>
<dbReference type="Pfam" id="PF01636">
    <property type="entry name" value="APH"/>
    <property type="match status" value="1"/>
</dbReference>
<sequence length="342" mass="39245">MTDFYQLIPEQQTLQLELLARVALQHYDISNDAQIKLIKHRENTVFEIIDGNERYAMRVHRANYHTDAALRSELQWMTALNESDYLISTPKIIPSHEGELMQVVSVEGVPEPRQVDILSWVDGAPIGTIESGGSGVGDAVENYFQVGELIAQMHSFTQQWSLPEGFERHAWDEKAFIGDQPLWGKYWQLTELNEQQCELLFRAAYKAQSDLAEFGKENDRYGLIHADSLPENFLLDNDGSIRVIDFDDGGFGWHMFEFATALFFHFGTENFDDLLSAMVEGYRKHRELSDEQLNKFTLFMFLRGLTYLGWVHTRKETITAIEVTPLLVEQVPKLAAAYLAEN</sequence>
<organism evidence="3 4">
    <name type="scientific">Colwellia psychrerythraea</name>
    <name type="common">Vibrio psychroerythus</name>
    <dbReference type="NCBI Taxonomy" id="28229"/>
    <lineage>
        <taxon>Bacteria</taxon>
        <taxon>Pseudomonadati</taxon>
        <taxon>Pseudomonadota</taxon>
        <taxon>Gammaproteobacteria</taxon>
        <taxon>Alteromonadales</taxon>
        <taxon>Colwelliaceae</taxon>
        <taxon>Colwellia</taxon>
    </lineage>
</organism>
<dbReference type="Gene3D" id="3.30.200.20">
    <property type="entry name" value="Phosphorylase Kinase, domain 1"/>
    <property type="match status" value="1"/>
</dbReference>
<evidence type="ECO:0000313" key="3">
    <source>
        <dbReference type="EMBL" id="OUR82602.1"/>
    </source>
</evidence>
<name>A0A1Y5EIR4_COLPS</name>
<dbReference type="GO" id="GO:0009088">
    <property type="term" value="P:threonine biosynthetic process"/>
    <property type="evidence" value="ECO:0007669"/>
    <property type="project" value="TreeGrafter"/>
</dbReference>
<evidence type="ECO:0000259" key="2">
    <source>
        <dbReference type="Pfam" id="PF01636"/>
    </source>
</evidence>
<comment type="similarity">
    <text evidence="1">Belongs to the pseudomonas-type ThrB family.</text>
</comment>
<dbReference type="Gene3D" id="3.90.1200.10">
    <property type="match status" value="1"/>
</dbReference>
<reference evidence="4" key="1">
    <citation type="journal article" date="2017" name="Proc. Natl. Acad. Sci. U.S.A.">
        <title>Simulation of Deepwater Horizon oil plume reveals substrate specialization within a complex community of hydrocarbon degraders.</title>
        <authorList>
            <person name="Hu P."/>
            <person name="Dubinsky E.A."/>
            <person name="Probst A.J."/>
            <person name="Wang J."/>
            <person name="Sieber C.M.K."/>
            <person name="Tom L.M."/>
            <person name="Gardinali P."/>
            <person name="Banfield J.F."/>
            <person name="Atlas R.M."/>
            <person name="Andersen G.L."/>
        </authorList>
    </citation>
    <scope>NUCLEOTIDE SEQUENCE [LARGE SCALE GENOMIC DNA]</scope>
</reference>
<feature type="domain" description="Aminoglycoside phosphotransferase" evidence="2">
    <location>
        <begin position="37"/>
        <end position="283"/>
    </location>
</feature>
<protein>
    <recommendedName>
        <fullName evidence="2">Aminoglycoside phosphotransferase domain-containing protein</fullName>
    </recommendedName>
</protein>
<dbReference type="PANTHER" id="PTHR21064">
    <property type="entry name" value="AMINOGLYCOSIDE PHOSPHOTRANSFERASE DOMAIN-CONTAINING PROTEIN-RELATED"/>
    <property type="match status" value="1"/>
</dbReference>
<dbReference type="GO" id="GO:0004413">
    <property type="term" value="F:homoserine kinase activity"/>
    <property type="evidence" value="ECO:0007669"/>
    <property type="project" value="TreeGrafter"/>
</dbReference>
<dbReference type="SUPFAM" id="SSF56112">
    <property type="entry name" value="Protein kinase-like (PK-like)"/>
    <property type="match status" value="1"/>
</dbReference>
<dbReference type="EMBL" id="MAAF01000038">
    <property type="protein sequence ID" value="OUR82602.1"/>
    <property type="molecule type" value="Genomic_DNA"/>
</dbReference>
<dbReference type="PANTHER" id="PTHR21064:SF6">
    <property type="entry name" value="AMINOGLYCOSIDE PHOSPHOTRANSFERASE DOMAIN-CONTAINING PROTEIN"/>
    <property type="match status" value="1"/>
</dbReference>